<reference evidence="6" key="3">
    <citation type="journal article" date="2014" name="Genetics">
        <title>Maintaining two mating types: Structure of the mating type locus and its role in heterokaryosis in Podospora anserina.</title>
        <authorList>
            <person name="Grognet P."/>
            <person name="Bidard F."/>
            <person name="Kuchly C."/>
            <person name="Tong L.C.H."/>
            <person name="Coppin E."/>
            <person name="Benkhali J.A."/>
            <person name="Couloux A."/>
            <person name="Wincker P."/>
            <person name="Debuchy R."/>
            <person name="Silar P."/>
        </authorList>
    </citation>
    <scope>GENOME REANNOTATION</scope>
    <source>
        <strain evidence="6">S / ATCC MYA-4624 / DSM 980 / FGSC 10383</strain>
    </source>
</reference>
<dbReference type="InterPro" id="IPR013087">
    <property type="entry name" value="Znf_C2H2_type"/>
</dbReference>
<dbReference type="OrthoDB" id="5147584at2759"/>
<proteinExistence type="predicted"/>
<reference evidence="4 6" key="1">
    <citation type="journal article" date="2008" name="Genome Biol.">
        <title>The genome sequence of the model ascomycete fungus Podospora anserina.</title>
        <authorList>
            <person name="Espagne E."/>
            <person name="Lespinet O."/>
            <person name="Malagnac F."/>
            <person name="Da Silva C."/>
            <person name="Jaillon O."/>
            <person name="Porcel B.M."/>
            <person name="Couloux A."/>
            <person name="Aury J.-M."/>
            <person name="Segurens B."/>
            <person name="Poulain J."/>
            <person name="Anthouard V."/>
            <person name="Grossetete S."/>
            <person name="Khalili H."/>
            <person name="Coppin E."/>
            <person name="Dequard-Chablat M."/>
            <person name="Picard M."/>
            <person name="Contamine V."/>
            <person name="Arnaise S."/>
            <person name="Bourdais A."/>
            <person name="Berteaux-Lecellier V."/>
            <person name="Gautheret D."/>
            <person name="de Vries R.P."/>
            <person name="Battaglia E."/>
            <person name="Coutinho P.M."/>
            <person name="Danchin E.G.J."/>
            <person name="Henrissat B."/>
            <person name="El Khoury R."/>
            <person name="Sainsard-Chanet A."/>
            <person name="Boivin A."/>
            <person name="Pinan-Lucarre B."/>
            <person name="Sellem C.H."/>
            <person name="Debuchy R."/>
            <person name="Wincker P."/>
            <person name="Weissenbach J."/>
            <person name="Silar P."/>
        </authorList>
    </citation>
    <scope>NUCLEOTIDE SEQUENCE [LARGE SCALE GENOMIC DNA]</scope>
    <source>
        <strain evidence="6">S / ATCC MYA-4624 / DSM 980 / FGSC 10383</strain>
        <strain evidence="4">S mat+</strain>
    </source>
</reference>
<reference evidence="4" key="2">
    <citation type="submission" date="2008-07" db="EMBL/GenBank/DDBJ databases">
        <authorList>
            <person name="Genoscope - CEA"/>
        </authorList>
    </citation>
    <scope>NUCLEOTIDE SEQUENCE</scope>
    <source>
        <strain evidence="4">S mat+</strain>
    </source>
</reference>
<dbReference type="EMBL" id="FO904941">
    <property type="protein sequence ID" value="CDP30787.1"/>
    <property type="molecule type" value="Genomic_DNA"/>
</dbReference>
<evidence type="ECO:0000256" key="1">
    <source>
        <dbReference type="PROSITE-ProRule" id="PRU00042"/>
    </source>
</evidence>
<feature type="compositionally biased region" description="Basic and acidic residues" evidence="2">
    <location>
        <begin position="373"/>
        <end position="388"/>
    </location>
</feature>
<dbReference type="GO" id="GO:0008270">
    <property type="term" value="F:zinc ion binding"/>
    <property type="evidence" value="ECO:0007669"/>
    <property type="project" value="UniProtKB-KW"/>
</dbReference>
<dbReference type="PROSITE" id="PS00028">
    <property type="entry name" value="ZINC_FINGER_C2H2_1"/>
    <property type="match status" value="1"/>
</dbReference>
<dbReference type="RefSeq" id="XP_001910253.1">
    <property type="nucleotide sequence ID" value="XM_001910218.1"/>
</dbReference>
<feature type="region of interest" description="Disordered" evidence="2">
    <location>
        <begin position="361"/>
        <end position="388"/>
    </location>
</feature>
<evidence type="ECO:0000259" key="3">
    <source>
        <dbReference type="PROSITE" id="PS50157"/>
    </source>
</evidence>
<gene>
    <name evidence="4" type="ORF">PODANS_6_2430</name>
</gene>
<dbReference type="GeneID" id="6195064"/>
<evidence type="ECO:0000313" key="4">
    <source>
        <dbReference type="EMBL" id="CAP71387.1"/>
    </source>
</evidence>
<reference evidence="5" key="4">
    <citation type="submission" date="2015-04" db="EMBL/GenBank/DDBJ databases">
        <title>Maintaining two mating types: Structure of the mating type locus and its role in heterokaryosis in Podospora anserina.</title>
        <authorList>
            <person name="Grognet P."/>
            <person name="Bidard F."/>
            <person name="Kuchly C."/>
            <person name="Chan Ho Tong L."/>
            <person name="Coppin E."/>
            <person name="Ait Benkhali J."/>
            <person name="Couloux A."/>
            <person name="Wincker P."/>
            <person name="Debuchy R."/>
            <person name="Silar P."/>
        </authorList>
    </citation>
    <scope>NUCLEOTIDE SEQUENCE</scope>
</reference>
<dbReference type="VEuPathDB" id="FungiDB:PODANS_6_2430"/>
<evidence type="ECO:0000313" key="6">
    <source>
        <dbReference type="Proteomes" id="UP000001197"/>
    </source>
</evidence>
<dbReference type="AlphaFoldDB" id="B2B2Q2"/>
<organism evidence="4">
    <name type="scientific">Podospora anserina (strain S / ATCC MYA-4624 / DSM 980 / FGSC 10383)</name>
    <name type="common">Pleurage anserina</name>
    <dbReference type="NCBI Taxonomy" id="515849"/>
    <lineage>
        <taxon>Eukaryota</taxon>
        <taxon>Fungi</taxon>
        <taxon>Dikarya</taxon>
        <taxon>Ascomycota</taxon>
        <taxon>Pezizomycotina</taxon>
        <taxon>Sordariomycetes</taxon>
        <taxon>Sordariomycetidae</taxon>
        <taxon>Sordariales</taxon>
        <taxon>Podosporaceae</taxon>
        <taxon>Podospora</taxon>
        <taxon>Podospora anserina</taxon>
    </lineage>
</organism>
<feature type="domain" description="C2H2-type" evidence="3">
    <location>
        <begin position="206"/>
        <end position="234"/>
    </location>
</feature>
<protein>
    <submittedName>
        <fullName evidence="4">Podospora anserina S mat+ genomic DNA chromosome 6, supercontig 2</fullName>
    </submittedName>
</protein>
<sequence length="388" mass="44731">MSNTTAVFESSYQPEHIRQELMPIIFGTDAAGEHHSLFRSLQRATLLRDVNAPLYPTEEDEKSLRQREDITKLTWEYEQAKTRSSSPDISRAYATLANRRKQILALMVEKRRGEYLEEVDRRRALGQSIEDIPIPRGTPPAPHPHDQGGYMGRFLAGRDLGKPRRTEIYCRMLVSYLGHRVTELKAVIHSLTEAQTMVEEPDTKAWTCLFCQRTFANRNGLTRHNQDQHFKKGTFDKPIPCPLCPDIIIEGPQAWSNHTAKCHGINYTPWLPSKRSDKKGRPTKTPTTRSARCLFCEQMHHPGNSHSRHVNKSHSKMFKKPFECPECKRKGLVAVEIKTREEWLDHTWNCHQQDGQAGTAVCGKIERKRKRKDNGVQDIDTKKRKESM</sequence>
<keyword evidence="1" id="KW-0479">Metal-binding</keyword>
<dbReference type="Gene3D" id="3.30.160.60">
    <property type="entry name" value="Classic Zinc Finger"/>
    <property type="match status" value="1"/>
</dbReference>
<accession>B2B2Q2</accession>
<keyword evidence="1" id="KW-0862">Zinc</keyword>
<dbReference type="eggNOG" id="ENOG502RNUE">
    <property type="taxonomic scope" value="Eukaryota"/>
</dbReference>
<dbReference type="PROSITE" id="PS50157">
    <property type="entry name" value="ZINC_FINGER_C2H2_2"/>
    <property type="match status" value="1"/>
</dbReference>
<dbReference type="KEGG" id="pan:PODANSg7290"/>
<dbReference type="EMBL" id="CU638744">
    <property type="protein sequence ID" value="CAP71387.1"/>
    <property type="molecule type" value="Genomic_DNA"/>
</dbReference>
<keyword evidence="1" id="KW-0863">Zinc-finger</keyword>
<dbReference type="Proteomes" id="UP000001197">
    <property type="component" value="Chromosome 6"/>
</dbReference>
<dbReference type="SMART" id="SM00355">
    <property type="entry name" value="ZnF_C2H2"/>
    <property type="match status" value="2"/>
</dbReference>
<keyword evidence="6" id="KW-1185">Reference proteome</keyword>
<name>B2B2Q2_PODAN</name>
<evidence type="ECO:0000313" key="5">
    <source>
        <dbReference type="EMBL" id="CDP30787.1"/>
    </source>
</evidence>
<dbReference type="HOGENOM" id="CLU_711993_0_0_1"/>
<evidence type="ECO:0000256" key="2">
    <source>
        <dbReference type="SAM" id="MobiDB-lite"/>
    </source>
</evidence>